<proteinExistence type="inferred from homology"/>
<reference evidence="10 11" key="1">
    <citation type="submission" date="2020-05" db="EMBL/GenBank/DDBJ databases">
        <title>Whole genome sequencing and identification of novel metabolites from Paenibacillus alvei strain JR949.</title>
        <authorList>
            <person name="Rajendhran J."/>
            <person name="Sree Pranav P."/>
            <person name="Mahalakshmi B."/>
            <person name="Karthikeyan R."/>
        </authorList>
    </citation>
    <scope>NUCLEOTIDE SEQUENCE [LARGE SCALE GENOMIC DNA]</scope>
    <source>
        <strain evidence="10 11">JR949</strain>
    </source>
</reference>
<protein>
    <recommendedName>
        <fullName evidence="6">2,3-diketo-5-methylthiopentyl-1-phosphate enolase</fullName>
        <ecNumber evidence="6">5.3.2.5</ecNumber>
    </recommendedName>
</protein>
<dbReference type="InterPro" id="IPR036422">
    <property type="entry name" value="RuBisCO_lsu_N_sf"/>
</dbReference>
<dbReference type="EMBL" id="JABFOR010000001">
    <property type="protein sequence ID" value="NOJ68979.1"/>
    <property type="molecule type" value="Genomic_DNA"/>
</dbReference>
<dbReference type="GO" id="GO:0019509">
    <property type="term" value="P:L-methionine salvage from methylthioadenosine"/>
    <property type="evidence" value="ECO:0007669"/>
    <property type="project" value="UniProtKB-UniRule"/>
</dbReference>
<dbReference type="InterPro" id="IPR000685">
    <property type="entry name" value="RuBisCO_lsu_C"/>
</dbReference>
<evidence type="ECO:0000256" key="2">
    <source>
        <dbReference type="ARBA" id="ARBA00022723"/>
    </source>
</evidence>
<dbReference type="InterPro" id="IPR017443">
    <property type="entry name" value="RuBisCO_lsu_fd_N"/>
</dbReference>
<dbReference type="AlphaFoldDB" id="A0AAP7DGV7"/>
<feature type="domain" description="Ribulose bisphosphate carboxylase large subunit C-terminal" evidence="8">
    <location>
        <begin position="121"/>
        <end position="405"/>
    </location>
</feature>
<evidence type="ECO:0000313" key="11">
    <source>
        <dbReference type="Proteomes" id="UP000552038"/>
    </source>
</evidence>
<comment type="caution">
    <text evidence="10">The sequence shown here is derived from an EMBL/GenBank/DDBJ whole genome shotgun (WGS) entry which is preliminary data.</text>
</comment>
<evidence type="ECO:0000259" key="9">
    <source>
        <dbReference type="Pfam" id="PF02788"/>
    </source>
</evidence>
<evidence type="ECO:0000256" key="1">
    <source>
        <dbReference type="ARBA" id="ARBA00022605"/>
    </source>
</evidence>
<dbReference type="SUPFAM" id="SSF51649">
    <property type="entry name" value="RuBisCo, C-terminal domain"/>
    <property type="match status" value="1"/>
</dbReference>
<evidence type="ECO:0000256" key="4">
    <source>
        <dbReference type="ARBA" id="ARBA00023167"/>
    </source>
</evidence>
<dbReference type="InterPro" id="IPR036376">
    <property type="entry name" value="RuBisCO_lsu_C_sf"/>
</dbReference>
<sequence length="409" mass="43869">MKDHCIATYRLFDDRADFQKKAEGIAVGLTVGSWTELPEARKAEMSKHLGKVITIEEHPSDVPGERYADISIAYPDINFSPDLPALLVTAFGKLSMDGKIKLLDLDFSDSFRTAFSGPKYGINGIRDQLQVYNRPLLMSIFKSVIGHNLSGLKEQFYQQALGGVDLIKDDEILFENPLTPIEQRVRACMEAATAAEQVTGKKLLYAVNLTGPTFSLREQALRAIEAGANALLFNVLSYGYDVLHGLSQDPDIIVPIAAHPALAGAYYPAKEHGIAAPLLLGKLMRLAGADLVLFPSPYGSVTMPKEETQGIRQALTSTAESLESIHKSSFPVPSAGIHPGLVPLIIQDFGTEVVVNAGGGIHGHPLGTASGGQAFVDAIDAVMKGDTLEQRAAVSEPLAAAIGLWGVKK</sequence>
<feature type="domain" description="Ribulose bisphosphate carboxylase large subunit ferrodoxin-like N-terminal" evidence="9">
    <location>
        <begin position="2"/>
        <end position="95"/>
    </location>
</feature>
<dbReference type="Pfam" id="PF00016">
    <property type="entry name" value="RuBisCO_large"/>
    <property type="match status" value="1"/>
</dbReference>
<keyword evidence="5 10" id="KW-0413">Isomerase</keyword>
<dbReference type="NCBIfam" id="TIGR03332">
    <property type="entry name" value="salvage_mtnW"/>
    <property type="match status" value="1"/>
</dbReference>
<dbReference type="EC" id="5.3.2.5" evidence="6"/>
<organism evidence="10 11">
    <name type="scientific">Paenibacillus alvei</name>
    <name type="common">Bacillus alvei</name>
    <dbReference type="NCBI Taxonomy" id="44250"/>
    <lineage>
        <taxon>Bacteria</taxon>
        <taxon>Bacillati</taxon>
        <taxon>Bacillota</taxon>
        <taxon>Bacilli</taxon>
        <taxon>Bacillales</taxon>
        <taxon>Paenibacillaceae</taxon>
        <taxon>Paenibacillus</taxon>
    </lineage>
</organism>
<comment type="similarity">
    <text evidence="7">Belongs to the RuBisCO large chain family.</text>
</comment>
<dbReference type="CDD" id="cd08209">
    <property type="entry name" value="RLP_DK-MTP-1-P-enolase"/>
    <property type="match status" value="1"/>
</dbReference>
<evidence type="ECO:0000256" key="5">
    <source>
        <dbReference type="ARBA" id="ARBA00023235"/>
    </source>
</evidence>
<dbReference type="Gene3D" id="3.30.70.150">
    <property type="entry name" value="RuBisCO large subunit, N-terminal domain"/>
    <property type="match status" value="1"/>
</dbReference>
<dbReference type="SFLD" id="SFLDS00014">
    <property type="entry name" value="RuBisCO"/>
    <property type="match status" value="1"/>
</dbReference>
<dbReference type="Gene3D" id="3.20.20.110">
    <property type="entry name" value="Ribulose bisphosphate carboxylase, large subunit, C-terminal domain"/>
    <property type="match status" value="1"/>
</dbReference>
<dbReference type="SUPFAM" id="SSF54966">
    <property type="entry name" value="RuBisCO, large subunit, small (N-terminal) domain"/>
    <property type="match status" value="1"/>
</dbReference>
<dbReference type="SFLD" id="SFLDF00157">
    <property type="entry name" value="2_3-diketo-5-methylthiopentyl"/>
    <property type="match status" value="1"/>
</dbReference>
<dbReference type="NCBIfam" id="NF007095">
    <property type="entry name" value="PRK09549.1"/>
    <property type="match status" value="1"/>
</dbReference>
<dbReference type="GO" id="GO:0015977">
    <property type="term" value="P:carbon fixation"/>
    <property type="evidence" value="ECO:0007669"/>
    <property type="project" value="InterPro"/>
</dbReference>
<keyword evidence="4" id="KW-0486">Methionine biosynthesis</keyword>
<evidence type="ECO:0000313" key="10">
    <source>
        <dbReference type="EMBL" id="NOJ68979.1"/>
    </source>
</evidence>
<dbReference type="GO" id="GO:0043715">
    <property type="term" value="F:2,3-diketo-5-methylthiopentyl-1-phosphate enolase activity"/>
    <property type="evidence" value="ECO:0007669"/>
    <property type="project" value="UniProtKB-EC"/>
</dbReference>
<name>A0AAP7DGV7_PAEAL</name>
<dbReference type="InterPro" id="IPR033966">
    <property type="entry name" value="RuBisCO"/>
</dbReference>
<dbReference type="PANTHER" id="PTHR42704:SF17">
    <property type="entry name" value="RIBULOSE BISPHOSPHATE CARBOXYLASE LARGE CHAIN"/>
    <property type="match status" value="1"/>
</dbReference>
<dbReference type="SFLD" id="SFLDG00301">
    <property type="entry name" value="RuBisCO-like_proteins"/>
    <property type="match status" value="1"/>
</dbReference>
<keyword evidence="2" id="KW-0479">Metal-binding</keyword>
<dbReference type="Pfam" id="PF02788">
    <property type="entry name" value="RuBisCO_large_N"/>
    <property type="match status" value="1"/>
</dbReference>
<dbReference type="InterPro" id="IPR017717">
    <property type="entry name" value="Diketo-Methiopentyl-P_enolase"/>
</dbReference>
<dbReference type="PANTHER" id="PTHR42704">
    <property type="entry name" value="RIBULOSE BISPHOSPHATE CARBOXYLASE"/>
    <property type="match status" value="1"/>
</dbReference>
<dbReference type="GO" id="GO:0000287">
    <property type="term" value="F:magnesium ion binding"/>
    <property type="evidence" value="ECO:0007669"/>
    <property type="project" value="InterPro"/>
</dbReference>
<keyword evidence="3" id="KW-0460">Magnesium</keyword>
<dbReference type="Proteomes" id="UP000552038">
    <property type="component" value="Unassembled WGS sequence"/>
</dbReference>
<evidence type="ECO:0000259" key="8">
    <source>
        <dbReference type="Pfam" id="PF00016"/>
    </source>
</evidence>
<evidence type="ECO:0000256" key="6">
    <source>
        <dbReference type="NCBIfam" id="TIGR03332"/>
    </source>
</evidence>
<dbReference type="GO" id="GO:0016984">
    <property type="term" value="F:ribulose-bisphosphate carboxylase activity"/>
    <property type="evidence" value="ECO:0007669"/>
    <property type="project" value="InterPro"/>
</dbReference>
<gene>
    <name evidence="10" type="ORF">HMI46_00235</name>
</gene>
<keyword evidence="1" id="KW-0028">Amino-acid biosynthesis</keyword>
<evidence type="ECO:0000256" key="7">
    <source>
        <dbReference type="RuleBase" id="RU003834"/>
    </source>
</evidence>
<dbReference type="RefSeq" id="WP_171414282.1">
    <property type="nucleotide sequence ID" value="NZ_JABFOR010000001.1"/>
</dbReference>
<accession>A0AAP7DGV7</accession>
<evidence type="ECO:0000256" key="3">
    <source>
        <dbReference type="ARBA" id="ARBA00022842"/>
    </source>
</evidence>